<dbReference type="PANTHER" id="PTHR38048">
    <property type="entry name" value="EXPRESSED PROTEIN"/>
    <property type="match status" value="1"/>
</dbReference>
<dbReference type="AlphaFoldDB" id="G9MXR9"/>
<dbReference type="VEuPathDB" id="FungiDB:TRIVIDRAFT_192611"/>
<dbReference type="HOGENOM" id="CLU_066708_0_1_1"/>
<name>G9MXR9_HYPVG</name>
<dbReference type="EMBL" id="ABDF02000078">
    <property type="protein sequence ID" value="EHK20680.1"/>
    <property type="molecule type" value="Genomic_DNA"/>
</dbReference>
<comment type="caution">
    <text evidence="2">The sequence shown here is derived from an EMBL/GenBank/DDBJ whole genome shotgun (WGS) entry which is preliminary data.</text>
</comment>
<organism evidence="2 3">
    <name type="scientific">Hypocrea virens (strain Gv29-8 / FGSC 10586)</name>
    <name type="common">Gliocladium virens</name>
    <name type="synonym">Trichoderma virens</name>
    <dbReference type="NCBI Taxonomy" id="413071"/>
    <lineage>
        <taxon>Eukaryota</taxon>
        <taxon>Fungi</taxon>
        <taxon>Dikarya</taxon>
        <taxon>Ascomycota</taxon>
        <taxon>Pezizomycotina</taxon>
        <taxon>Sordariomycetes</taxon>
        <taxon>Hypocreomycetidae</taxon>
        <taxon>Hypocreales</taxon>
        <taxon>Hypocreaceae</taxon>
        <taxon>Trichoderma</taxon>
    </lineage>
</organism>
<evidence type="ECO:0000313" key="2">
    <source>
        <dbReference type="EMBL" id="EHK20680.1"/>
    </source>
</evidence>
<dbReference type="Proteomes" id="UP000007115">
    <property type="component" value="Unassembled WGS sequence"/>
</dbReference>
<dbReference type="GeneID" id="25789667"/>
<sequence>MAVSPACWADEPFALISIPGCGMDLSKAHASVHVAREMAFAHNGMIRALNSIYQQCIHVSTLIDIADLLKYAQFWCQWLREHHHGEEELLFPQIEKITGEKGLMERNVAQHHAFESGLVKFETWLNDSKPENYHGKELRALIDSFGKILIQHLTEEIQTLLALGQYDGQALKEAWTVFDLEMRKGDKSIIFPIVLGSSDREFEGAGDWPEVPGVVRILVHYYFERKHRGAWRFSPSTTWGNKRPLTFTGDSEI</sequence>
<dbReference type="STRING" id="413071.G9MXR9"/>
<dbReference type="CDD" id="cd12108">
    <property type="entry name" value="Hr-like"/>
    <property type="match status" value="1"/>
</dbReference>
<protein>
    <recommendedName>
        <fullName evidence="1">Hemerythrin-like domain-containing protein</fullName>
    </recommendedName>
</protein>
<accession>G9MXR9</accession>
<dbReference type="Gene3D" id="1.20.120.520">
    <property type="entry name" value="nmb1532 protein domain like"/>
    <property type="match status" value="1"/>
</dbReference>
<evidence type="ECO:0000313" key="3">
    <source>
        <dbReference type="Proteomes" id="UP000007115"/>
    </source>
</evidence>
<dbReference type="InterPro" id="IPR053206">
    <property type="entry name" value="Dimeric_xanthone_biosynth"/>
</dbReference>
<feature type="domain" description="Hemerythrin-like" evidence="1">
    <location>
        <begin position="37"/>
        <end position="162"/>
    </location>
</feature>
<keyword evidence="3" id="KW-1185">Reference proteome</keyword>
<dbReference type="Pfam" id="PF01814">
    <property type="entry name" value="Hemerythrin"/>
    <property type="match status" value="1"/>
</dbReference>
<dbReference type="RefSeq" id="XP_013954875.1">
    <property type="nucleotide sequence ID" value="XM_014099400.1"/>
</dbReference>
<dbReference type="PANTHER" id="PTHR38048:SF2">
    <property type="entry name" value="HEMERYTHRIN-LIKE DOMAIN-CONTAINING PROTEIN"/>
    <property type="match status" value="1"/>
</dbReference>
<dbReference type="OrthoDB" id="58416at2759"/>
<dbReference type="InParanoid" id="G9MXR9"/>
<dbReference type="InterPro" id="IPR012312">
    <property type="entry name" value="Hemerythrin-like"/>
</dbReference>
<proteinExistence type="predicted"/>
<gene>
    <name evidence="2" type="ORF">TRIVIDRAFT_192611</name>
</gene>
<dbReference type="OMA" id="HAGTWHF"/>
<dbReference type="eggNOG" id="ENOG502SKMW">
    <property type="taxonomic scope" value="Eukaryota"/>
</dbReference>
<reference evidence="2 3" key="1">
    <citation type="journal article" date="2011" name="Genome Biol.">
        <title>Comparative genome sequence analysis underscores mycoparasitism as the ancestral life style of Trichoderma.</title>
        <authorList>
            <person name="Kubicek C.P."/>
            <person name="Herrera-Estrella A."/>
            <person name="Seidl-Seiboth V."/>
            <person name="Martinez D.A."/>
            <person name="Druzhinina I.S."/>
            <person name="Thon M."/>
            <person name="Zeilinger S."/>
            <person name="Casas-Flores S."/>
            <person name="Horwitz B.A."/>
            <person name="Mukherjee P.K."/>
            <person name="Mukherjee M."/>
            <person name="Kredics L."/>
            <person name="Alcaraz L.D."/>
            <person name="Aerts A."/>
            <person name="Antal Z."/>
            <person name="Atanasova L."/>
            <person name="Cervantes-Badillo M.G."/>
            <person name="Challacombe J."/>
            <person name="Chertkov O."/>
            <person name="McCluskey K."/>
            <person name="Coulpier F."/>
            <person name="Deshpande N."/>
            <person name="von Doehren H."/>
            <person name="Ebbole D.J."/>
            <person name="Esquivel-Naranjo E.U."/>
            <person name="Fekete E."/>
            <person name="Flipphi M."/>
            <person name="Glaser F."/>
            <person name="Gomez-Rodriguez E.Y."/>
            <person name="Gruber S."/>
            <person name="Han C."/>
            <person name="Henrissat B."/>
            <person name="Hermosa R."/>
            <person name="Hernandez-Onate M."/>
            <person name="Karaffa L."/>
            <person name="Kosti I."/>
            <person name="Le Crom S."/>
            <person name="Lindquist E."/>
            <person name="Lucas S."/>
            <person name="Luebeck M."/>
            <person name="Luebeck P.S."/>
            <person name="Margeot A."/>
            <person name="Metz B."/>
            <person name="Misra M."/>
            <person name="Nevalainen H."/>
            <person name="Omann M."/>
            <person name="Packer N."/>
            <person name="Perrone G."/>
            <person name="Uresti-Rivera E.E."/>
            <person name="Salamov A."/>
            <person name="Schmoll M."/>
            <person name="Seiboth B."/>
            <person name="Shapiro H."/>
            <person name="Sukno S."/>
            <person name="Tamayo-Ramos J.A."/>
            <person name="Tisch D."/>
            <person name="Wiest A."/>
            <person name="Wilkinson H.H."/>
            <person name="Zhang M."/>
            <person name="Coutinho P.M."/>
            <person name="Kenerley C.M."/>
            <person name="Monte E."/>
            <person name="Baker S.E."/>
            <person name="Grigoriev I.V."/>
        </authorList>
    </citation>
    <scope>NUCLEOTIDE SEQUENCE [LARGE SCALE GENOMIC DNA]</scope>
    <source>
        <strain evidence="3">Gv29-8 / FGSC 10586</strain>
    </source>
</reference>
<evidence type="ECO:0000259" key="1">
    <source>
        <dbReference type="Pfam" id="PF01814"/>
    </source>
</evidence>